<evidence type="ECO:0000256" key="2">
    <source>
        <dbReference type="SAM" id="Coils"/>
    </source>
</evidence>
<dbReference type="GO" id="GO:0007165">
    <property type="term" value="P:signal transduction"/>
    <property type="evidence" value="ECO:0007669"/>
    <property type="project" value="InterPro"/>
</dbReference>
<dbReference type="OrthoDB" id="79452at2759"/>
<comment type="caution">
    <text evidence="5">The sequence shown here is derived from an EMBL/GenBank/DDBJ whole genome shotgun (WGS) entry which is preliminary data.</text>
</comment>
<gene>
    <name evidence="5" type="ORF">CROQUDRAFT_674118</name>
</gene>
<dbReference type="GO" id="GO:0005938">
    <property type="term" value="C:cell cortex"/>
    <property type="evidence" value="ECO:0007669"/>
    <property type="project" value="TreeGrafter"/>
</dbReference>
<dbReference type="GO" id="GO:0060237">
    <property type="term" value="P:regulation of fungal-type cell wall organization"/>
    <property type="evidence" value="ECO:0007669"/>
    <property type="project" value="TreeGrafter"/>
</dbReference>
<dbReference type="EMBL" id="MU167387">
    <property type="protein sequence ID" value="KAG0141402.1"/>
    <property type="molecule type" value="Genomic_DNA"/>
</dbReference>
<feature type="compositionally biased region" description="Polar residues" evidence="3">
    <location>
        <begin position="24"/>
        <end position="33"/>
    </location>
</feature>
<proteinExistence type="predicted"/>
<feature type="region of interest" description="Disordered" evidence="3">
    <location>
        <begin position="1"/>
        <end position="58"/>
    </location>
</feature>
<dbReference type="Pfam" id="PF00620">
    <property type="entry name" value="RhoGAP"/>
    <property type="match status" value="1"/>
</dbReference>
<sequence length="1155" mass="127966">MFRSIPPSSSPCPSSPSISISSSFNQSNPNLNALTPRPIKLKPKSNQSDNLTNSRSTKSTLYKSTGIISHTPHRPISLLGYSTNNNNNNNNNNKLIKKTISLAPNPNPHTPFSPTSPTPSDTLSISTNSINSRSNYKPTISRSFSFESQTRQEQVKIIQTSPHKLKQINDNKSNKTQAYRTRTSNNSTSTPDLSVVRIRRPTIVNLTNSSFDQKFEQPIIIAKNRLSSSLPASTHNQIKCSIDIPNTRIKSENSEFDRNSLVQQILSPLSPSRLFPYPDSMLLPVSTRNSISDLPTRLDTRDELISILNDIIGSNRLKSLVNLEIIRQTPPDTPTNLSKSITSPNIERDNVTSPPLSRTASNGNTKFFKKLRWRNKSITAKTSRDSLTQSSILTDQTSSFNSIDSEKPTFRLIGISLPDTACASCVTVIGGQKHLIPIMIFKTIEEIYRRGMKTPGLFKTSGNNDRIQSLIKIFETPPSYGDTYLLDKEDIFNLCGLLKRFLQALPQPLIVSSLSDLFWNGCVLEGNPNEEKSSRITTAQVIFRLLPKRSFSLLVYVVAFLSQVQLFPENQMDNSSVSHIFGPALLAPRNAGVLGLGPSSPDLILTRPPPVNQLDPAETSQRAIEGLIWLLNNWNRITDGLLDERIQRPSFVNGQLTSPVIAVTPKLLPVVEECTTEVEKEEEVEKDKNIDDETDLIGIASSPDNGEFGSEVRSNRQSTVVPYPVEHRRTSFQRTSSRSNSSSDIQVTRSPSITISPPITIIGLPELRASSPESLVEELHCRPNQDKPSNIPRRPESSASQASTTLTGVTFSSARQALTGPISLHSSEPIVSSAPSLHKPNSTSVTAPFSSSLLASSSPFPTSTISLPDTPTNTNLTSIVTQAKPEDVPLSFPRRRAITQINSSHASTFSDAQSIVDQYEAHGAGSLRRRVTNDKVDATPQRRSSLYDSTALSCRSCGPTNQRASMAGVIPRSIINCSTDLSDPLIHSSPRLMTKSNLIARRAMEEINRIEEEDADEQEITNSNESDPIRALSTLLRQKDAMIRAQSETIKVQAELLVESERNLVKLNSQKPIITKDLKLDSIFETIENYNNFNNKNLHDELLKIKGIWEFERLEYKNEKNKLESKLLDLNKEYEKVCDQLSVVRRAIGPDPPDA</sequence>
<evidence type="ECO:0000313" key="5">
    <source>
        <dbReference type="EMBL" id="KAG0141402.1"/>
    </source>
</evidence>
<keyword evidence="2" id="KW-0175">Coiled coil</keyword>
<keyword evidence="1" id="KW-0343">GTPase activation</keyword>
<reference evidence="5" key="1">
    <citation type="submission" date="2013-11" db="EMBL/GenBank/DDBJ databases">
        <title>Genome sequence of the fusiform rust pathogen reveals effectors for host alternation and coevolution with pine.</title>
        <authorList>
            <consortium name="DOE Joint Genome Institute"/>
            <person name="Smith K."/>
            <person name="Pendleton A."/>
            <person name="Kubisiak T."/>
            <person name="Anderson C."/>
            <person name="Salamov A."/>
            <person name="Aerts A."/>
            <person name="Riley R."/>
            <person name="Clum A."/>
            <person name="Lindquist E."/>
            <person name="Ence D."/>
            <person name="Campbell M."/>
            <person name="Kronenberg Z."/>
            <person name="Feau N."/>
            <person name="Dhillon B."/>
            <person name="Hamelin R."/>
            <person name="Burleigh J."/>
            <person name="Smith J."/>
            <person name="Yandell M."/>
            <person name="Nelson C."/>
            <person name="Grigoriev I."/>
            <person name="Davis J."/>
        </authorList>
    </citation>
    <scope>NUCLEOTIDE SEQUENCE</scope>
    <source>
        <strain evidence="5">G11</strain>
    </source>
</reference>
<dbReference type="InterPro" id="IPR008936">
    <property type="entry name" value="Rho_GTPase_activation_prot"/>
</dbReference>
<feature type="region of interest" description="Disordered" evidence="3">
    <location>
        <begin position="774"/>
        <end position="805"/>
    </location>
</feature>
<feature type="compositionally biased region" description="Low complexity" evidence="3">
    <location>
        <begin position="732"/>
        <end position="751"/>
    </location>
</feature>
<feature type="compositionally biased region" description="Low complexity" evidence="3">
    <location>
        <begin position="118"/>
        <end position="135"/>
    </location>
</feature>
<dbReference type="InterPro" id="IPR000198">
    <property type="entry name" value="RhoGAP_dom"/>
</dbReference>
<name>A0A9P6N9B8_9BASI</name>
<evidence type="ECO:0000256" key="3">
    <source>
        <dbReference type="SAM" id="MobiDB-lite"/>
    </source>
</evidence>
<evidence type="ECO:0000256" key="1">
    <source>
        <dbReference type="ARBA" id="ARBA00022468"/>
    </source>
</evidence>
<dbReference type="InterPro" id="IPR051025">
    <property type="entry name" value="RhoGAP"/>
</dbReference>
<dbReference type="PROSITE" id="PS50238">
    <property type="entry name" value="RHOGAP"/>
    <property type="match status" value="1"/>
</dbReference>
<dbReference type="PANTHER" id="PTHR15228">
    <property type="entry name" value="SPERMATHECAL PHYSIOLOGY VARIANT"/>
    <property type="match status" value="1"/>
</dbReference>
<accession>A0A9P6N9B8</accession>
<feature type="region of interest" description="Disordered" evidence="3">
    <location>
        <begin position="830"/>
        <end position="849"/>
    </location>
</feature>
<dbReference type="GO" id="GO:0005096">
    <property type="term" value="F:GTPase activator activity"/>
    <property type="evidence" value="ECO:0007669"/>
    <property type="project" value="UniProtKB-KW"/>
</dbReference>
<dbReference type="Gene3D" id="1.10.555.10">
    <property type="entry name" value="Rho GTPase activation protein"/>
    <property type="match status" value="1"/>
</dbReference>
<feature type="region of interest" description="Disordered" evidence="3">
    <location>
        <begin position="699"/>
        <end position="751"/>
    </location>
</feature>
<keyword evidence="6" id="KW-1185">Reference proteome</keyword>
<feature type="coiled-coil region" evidence="2">
    <location>
        <begin position="993"/>
        <end position="1020"/>
    </location>
</feature>
<dbReference type="PANTHER" id="PTHR15228:SF25">
    <property type="entry name" value="F-BAR DOMAIN-CONTAINING PROTEIN"/>
    <property type="match status" value="1"/>
</dbReference>
<dbReference type="AlphaFoldDB" id="A0A9P6N9B8"/>
<protein>
    <recommendedName>
        <fullName evidence="4">Rho-GAP domain-containing protein</fullName>
    </recommendedName>
</protein>
<feature type="compositionally biased region" description="Pro residues" evidence="3">
    <location>
        <begin position="105"/>
        <end position="117"/>
    </location>
</feature>
<feature type="compositionally biased region" description="Polar residues" evidence="3">
    <location>
        <begin position="44"/>
        <end position="58"/>
    </location>
</feature>
<dbReference type="Proteomes" id="UP000886653">
    <property type="component" value="Unassembled WGS sequence"/>
</dbReference>
<dbReference type="CDD" id="cd00159">
    <property type="entry name" value="RhoGAP"/>
    <property type="match status" value="1"/>
</dbReference>
<feature type="compositionally biased region" description="Polar residues" evidence="3">
    <location>
        <begin position="334"/>
        <end position="360"/>
    </location>
</feature>
<feature type="compositionally biased region" description="Polar residues" evidence="3">
    <location>
        <begin position="830"/>
        <end position="845"/>
    </location>
</feature>
<evidence type="ECO:0000313" key="6">
    <source>
        <dbReference type="Proteomes" id="UP000886653"/>
    </source>
</evidence>
<dbReference type="SUPFAM" id="SSF48350">
    <property type="entry name" value="GTPase activation domain, GAP"/>
    <property type="match status" value="1"/>
</dbReference>
<feature type="domain" description="Rho-GAP" evidence="4">
    <location>
        <begin position="415"/>
        <end position="638"/>
    </location>
</feature>
<evidence type="ECO:0000259" key="4">
    <source>
        <dbReference type="PROSITE" id="PS50238"/>
    </source>
</evidence>
<feature type="region of interest" description="Disordered" evidence="3">
    <location>
        <begin position="332"/>
        <end position="360"/>
    </location>
</feature>
<organism evidence="5 6">
    <name type="scientific">Cronartium quercuum f. sp. fusiforme G11</name>
    <dbReference type="NCBI Taxonomy" id="708437"/>
    <lineage>
        <taxon>Eukaryota</taxon>
        <taxon>Fungi</taxon>
        <taxon>Dikarya</taxon>
        <taxon>Basidiomycota</taxon>
        <taxon>Pucciniomycotina</taxon>
        <taxon>Pucciniomycetes</taxon>
        <taxon>Pucciniales</taxon>
        <taxon>Coleosporiaceae</taxon>
        <taxon>Cronartium</taxon>
    </lineage>
</organism>
<feature type="region of interest" description="Disordered" evidence="3">
    <location>
        <begin position="104"/>
        <end position="136"/>
    </location>
</feature>
<dbReference type="SMART" id="SM00324">
    <property type="entry name" value="RhoGAP"/>
    <property type="match status" value="1"/>
</dbReference>
<feature type="coiled-coil region" evidence="2">
    <location>
        <begin position="1113"/>
        <end position="1140"/>
    </location>
</feature>